<accession>A0ABU0NF54</accession>
<gene>
    <name evidence="1" type="ORF">J2Z63_000457</name>
</gene>
<comment type="caution">
    <text evidence="1">The sequence shown here is derived from an EMBL/GenBank/DDBJ whole genome shotgun (WGS) entry which is preliminary data.</text>
</comment>
<evidence type="ECO:0000313" key="1">
    <source>
        <dbReference type="EMBL" id="MDQ0567812.1"/>
    </source>
</evidence>
<protein>
    <submittedName>
        <fullName evidence="1">Cell shape-determining protein MreC</fullName>
    </submittedName>
</protein>
<proteinExistence type="predicted"/>
<dbReference type="RefSeq" id="WP_307444807.1">
    <property type="nucleotide sequence ID" value="NZ_JAUSWP010000003.1"/>
</dbReference>
<name>A0ABU0NF54_9MOLU</name>
<keyword evidence="2" id="KW-1185">Reference proteome</keyword>
<organism evidence="1 2">
    <name type="scientific">Mycoplasma yeatsii</name>
    <dbReference type="NCBI Taxonomy" id="51365"/>
    <lineage>
        <taxon>Bacteria</taxon>
        <taxon>Bacillati</taxon>
        <taxon>Mycoplasmatota</taxon>
        <taxon>Mollicutes</taxon>
        <taxon>Mycoplasmataceae</taxon>
        <taxon>Mycoplasma</taxon>
    </lineage>
</organism>
<evidence type="ECO:0000313" key="2">
    <source>
        <dbReference type="Proteomes" id="UP001236620"/>
    </source>
</evidence>
<dbReference type="EMBL" id="JAUSWP010000003">
    <property type="protein sequence ID" value="MDQ0567812.1"/>
    <property type="molecule type" value="Genomic_DNA"/>
</dbReference>
<dbReference type="Proteomes" id="UP001236620">
    <property type="component" value="Unassembled WGS sequence"/>
</dbReference>
<reference evidence="1" key="1">
    <citation type="submission" date="2023-07" db="EMBL/GenBank/DDBJ databases">
        <title>Genomic Encyclopedia of Type Strains, Phase IV (KMG-IV): sequencing the most valuable type-strain genomes for metagenomic binning, comparative biology and taxonomic classification.</title>
        <authorList>
            <person name="Goeker M."/>
        </authorList>
    </citation>
    <scope>NUCLEOTIDE SEQUENCE [LARGE SCALE GENOMIC DNA]</scope>
    <source>
        <strain evidence="1">DSM 22019</strain>
    </source>
</reference>
<sequence length="192" mass="22772">MKIFELLKKLFVKENVQVKNDPNQSKTAITSSTNNENIDVLLNSEYIKKRAKLDSEKEFKLKVIENKQDVLSRIIEIKNEYKKCEKCQDIYQKNIKDMKLKLSKLNNYIDSNFGFLNEYEDYKKYMFADNSKIYSSTDDSAAEDLVKFLESYLKSYTEYKTSYFIACDDHKNINQEQEILESKLKDLNKLIK</sequence>